<proteinExistence type="predicted"/>
<dbReference type="Gene3D" id="1.20.120.520">
    <property type="entry name" value="nmb1532 protein domain like"/>
    <property type="match status" value="1"/>
</dbReference>
<keyword evidence="3" id="KW-1185">Reference proteome</keyword>
<name>A0A1I1FEQ9_9ACTN</name>
<accession>A0A1I1FEQ9</accession>
<dbReference type="Pfam" id="PF01814">
    <property type="entry name" value="Hemerythrin"/>
    <property type="match status" value="1"/>
</dbReference>
<feature type="domain" description="Hemerythrin-like" evidence="1">
    <location>
        <begin position="29"/>
        <end position="148"/>
    </location>
</feature>
<dbReference type="EMBL" id="FOLM01000001">
    <property type="protein sequence ID" value="SFB97791.1"/>
    <property type="molecule type" value="Genomic_DNA"/>
</dbReference>
<dbReference type="OrthoDB" id="5197650at2"/>
<evidence type="ECO:0000313" key="3">
    <source>
        <dbReference type="Proteomes" id="UP000199207"/>
    </source>
</evidence>
<dbReference type="CDD" id="cd12108">
    <property type="entry name" value="Hr-like"/>
    <property type="match status" value="1"/>
</dbReference>
<dbReference type="RefSeq" id="WP_093837065.1">
    <property type="nucleotide sequence ID" value="NZ_FOLM01000001.1"/>
</dbReference>
<organism evidence="2 3">
    <name type="scientific">Streptomyces aidingensis</name>
    <dbReference type="NCBI Taxonomy" id="910347"/>
    <lineage>
        <taxon>Bacteria</taxon>
        <taxon>Bacillati</taxon>
        <taxon>Actinomycetota</taxon>
        <taxon>Actinomycetes</taxon>
        <taxon>Kitasatosporales</taxon>
        <taxon>Streptomycetaceae</taxon>
        <taxon>Streptomyces</taxon>
    </lineage>
</organism>
<gene>
    <name evidence="2" type="ORF">SAMN05421773_101703</name>
</gene>
<reference evidence="2 3" key="1">
    <citation type="submission" date="2016-10" db="EMBL/GenBank/DDBJ databases">
        <authorList>
            <person name="de Groot N.N."/>
        </authorList>
    </citation>
    <scope>NUCLEOTIDE SEQUENCE [LARGE SCALE GENOMIC DNA]</scope>
    <source>
        <strain evidence="2 3">CGMCC 4.5739</strain>
    </source>
</reference>
<dbReference type="STRING" id="910347.SAMN05421773_101703"/>
<protein>
    <submittedName>
        <fullName evidence="2">Hemerythrin HHE cation binding domain-containing protein</fullName>
    </submittedName>
</protein>
<sequence>MATEKPQAGGEPRGRDLPPGRVDFSMMYFTHDAFLRDLRRFADAVASGRGTAPSVRTGWETFKKQLHFHHVAEDEALWPPLRRAVTDPAEIAVLDLMESEHSMIDPMFTRIDAALTAGGRGLGDLVQEMTTALGTHMRHEEDRALPLIEKHLGPAGWDHYTDYSRKTNGLKNGGLYLAWLLDDMPPATEQTVLGLLPPPVRFLYRRVFKPRYARTPRWV</sequence>
<dbReference type="InterPro" id="IPR012312">
    <property type="entry name" value="Hemerythrin-like"/>
</dbReference>
<evidence type="ECO:0000259" key="1">
    <source>
        <dbReference type="Pfam" id="PF01814"/>
    </source>
</evidence>
<dbReference type="AlphaFoldDB" id="A0A1I1FEQ9"/>
<evidence type="ECO:0000313" key="2">
    <source>
        <dbReference type="EMBL" id="SFB97791.1"/>
    </source>
</evidence>
<dbReference type="Proteomes" id="UP000199207">
    <property type="component" value="Unassembled WGS sequence"/>
</dbReference>